<sequence>MDSTPTQVYEDFVPSTKLVQEEHLDTLHLTLQGFKKEELRVELNKTGILKISGQKPVGMSNKWRRFQKEFLVAVNCDRSKISAKLENGILHVKQPKMITSPAKRDSKLIATLAENTPSANRQTTTSRDEFSKQDNAGTDTSSKEEPKTNSLKNSEQTEAKSSSSSSSYSESTDDETIRNVSCLAASMKKPRKVLKMTLVALSVLGIGLYVANVMKKDYILTKERKEGSNMNSKGATTPTQAYEDFVPSSKLVHGEHFDTIHIDLHGFKKEQLRVILTSTGTLKISGQRPIGPTKWQRFLKEFPVVENCDRSKISAKFENGILHVKQPKLITTVEKEKELSATLAENTPAAKRQKTTLRDEFGKQDSADIDTPAKEEPKETSPKTSEQTEAKSLVEKKLPSHDSSSSSSSSHSSESESESTDDDTDDETSENASCLVANLKKPSKVIKMTLVGLLVLGISLYVANERSH</sequence>
<feature type="compositionally biased region" description="Acidic residues" evidence="6">
    <location>
        <begin position="415"/>
        <end position="429"/>
    </location>
</feature>
<dbReference type="GO" id="GO:0005886">
    <property type="term" value="C:plasma membrane"/>
    <property type="evidence" value="ECO:0007669"/>
    <property type="project" value="UniProtKB-SubCell"/>
</dbReference>
<feature type="domain" description="SHSP" evidence="7">
    <location>
        <begin position="7"/>
        <end position="111"/>
    </location>
</feature>
<dbReference type="AlphaFoldDB" id="A0A9J6AXS7"/>
<feature type="region of interest" description="Disordered" evidence="6">
    <location>
        <begin position="113"/>
        <end position="172"/>
    </location>
</feature>
<dbReference type="InterPro" id="IPR002068">
    <property type="entry name" value="A-crystallin/Hsp20_dom"/>
</dbReference>
<dbReference type="InterPro" id="IPR008978">
    <property type="entry name" value="HSP20-like_chaperone"/>
</dbReference>
<evidence type="ECO:0000259" key="7">
    <source>
        <dbReference type="PROSITE" id="PS01031"/>
    </source>
</evidence>
<dbReference type="SUPFAM" id="SSF49764">
    <property type="entry name" value="HSP20-like chaperones"/>
    <property type="match status" value="2"/>
</dbReference>
<feature type="compositionally biased region" description="Polar residues" evidence="6">
    <location>
        <begin position="113"/>
        <end position="125"/>
    </location>
</feature>
<dbReference type="PANTHER" id="PTHR43670">
    <property type="entry name" value="HEAT SHOCK PROTEIN 26"/>
    <property type="match status" value="1"/>
</dbReference>
<feature type="compositionally biased region" description="Low complexity" evidence="6">
    <location>
        <begin position="161"/>
        <end position="170"/>
    </location>
</feature>
<evidence type="ECO:0000256" key="5">
    <source>
        <dbReference type="RuleBase" id="RU003616"/>
    </source>
</evidence>
<keyword evidence="3" id="KW-0611">Plant defense</keyword>
<evidence type="ECO:0000313" key="9">
    <source>
        <dbReference type="Proteomes" id="UP000824120"/>
    </source>
</evidence>
<feature type="compositionally biased region" description="Basic and acidic residues" evidence="6">
    <location>
        <begin position="356"/>
        <end position="400"/>
    </location>
</feature>
<dbReference type="PANTHER" id="PTHR43670:SF110">
    <property type="entry name" value="SHSP DOMAIN-CONTAINING PROTEIN"/>
    <property type="match status" value="1"/>
</dbReference>
<dbReference type="Proteomes" id="UP000824120">
    <property type="component" value="Chromosome 1"/>
</dbReference>
<keyword evidence="2" id="KW-0472">Membrane</keyword>
<feature type="region of interest" description="Disordered" evidence="6">
    <location>
        <begin position="341"/>
        <end position="431"/>
    </location>
</feature>
<dbReference type="Gene3D" id="2.60.40.790">
    <property type="match status" value="2"/>
</dbReference>
<dbReference type="EMBL" id="JACXVP010000001">
    <property type="protein sequence ID" value="KAG5629193.1"/>
    <property type="molecule type" value="Genomic_DNA"/>
</dbReference>
<dbReference type="GO" id="GO:0034605">
    <property type="term" value="P:cellular response to heat"/>
    <property type="evidence" value="ECO:0007669"/>
    <property type="project" value="TreeGrafter"/>
</dbReference>
<organism evidence="8 9">
    <name type="scientific">Solanum commersonii</name>
    <name type="common">Commerson's wild potato</name>
    <name type="synonym">Commerson's nightshade</name>
    <dbReference type="NCBI Taxonomy" id="4109"/>
    <lineage>
        <taxon>Eukaryota</taxon>
        <taxon>Viridiplantae</taxon>
        <taxon>Streptophyta</taxon>
        <taxon>Embryophyta</taxon>
        <taxon>Tracheophyta</taxon>
        <taxon>Spermatophyta</taxon>
        <taxon>Magnoliopsida</taxon>
        <taxon>eudicotyledons</taxon>
        <taxon>Gunneridae</taxon>
        <taxon>Pentapetalae</taxon>
        <taxon>asterids</taxon>
        <taxon>lamiids</taxon>
        <taxon>Solanales</taxon>
        <taxon>Solanaceae</taxon>
        <taxon>Solanoideae</taxon>
        <taxon>Solaneae</taxon>
        <taxon>Solanum</taxon>
    </lineage>
</organism>
<protein>
    <recommendedName>
        <fullName evidence="7">SHSP domain-containing protein</fullName>
    </recommendedName>
</protein>
<dbReference type="PROSITE" id="PS01031">
    <property type="entry name" value="SHSP"/>
    <property type="match status" value="2"/>
</dbReference>
<name>A0A9J6AXS7_SOLCO</name>
<feature type="compositionally biased region" description="Low complexity" evidence="6">
    <location>
        <begin position="401"/>
        <end position="412"/>
    </location>
</feature>
<proteinExistence type="inferred from homology"/>
<reference evidence="8 9" key="1">
    <citation type="submission" date="2020-09" db="EMBL/GenBank/DDBJ databases">
        <title>De no assembly of potato wild relative species, Solanum commersonii.</title>
        <authorList>
            <person name="Cho K."/>
        </authorList>
    </citation>
    <scope>NUCLEOTIDE SEQUENCE [LARGE SCALE GENOMIC DNA]</scope>
    <source>
        <strain evidence="8">LZ3.2</strain>
        <tissue evidence="8">Leaf</tissue>
    </source>
</reference>
<evidence type="ECO:0000313" key="8">
    <source>
        <dbReference type="EMBL" id="KAG5629193.1"/>
    </source>
</evidence>
<gene>
    <name evidence="8" type="ORF">H5410_000910</name>
</gene>
<dbReference type="GO" id="GO:0006952">
    <property type="term" value="P:defense response"/>
    <property type="evidence" value="ECO:0007669"/>
    <property type="project" value="UniProtKB-KW"/>
</dbReference>
<feature type="compositionally biased region" description="Polar residues" evidence="6">
    <location>
        <begin position="148"/>
        <end position="160"/>
    </location>
</feature>
<dbReference type="Pfam" id="PF00011">
    <property type="entry name" value="HSP20"/>
    <property type="match status" value="2"/>
</dbReference>
<keyword evidence="9" id="KW-1185">Reference proteome</keyword>
<evidence type="ECO:0000256" key="6">
    <source>
        <dbReference type="SAM" id="MobiDB-lite"/>
    </source>
</evidence>
<evidence type="ECO:0000256" key="3">
    <source>
        <dbReference type="ARBA" id="ARBA00022821"/>
    </source>
</evidence>
<dbReference type="OrthoDB" id="1431247at2759"/>
<accession>A0A9J6AXS7</accession>
<feature type="domain" description="SHSP" evidence="7">
    <location>
        <begin position="240"/>
        <end position="344"/>
    </location>
</feature>
<dbReference type="CDD" id="cd06464">
    <property type="entry name" value="ACD_sHsps-like"/>
    <property type="match status" value="2"/>
</dbReference>
<evidence type="ECO:0000256" key="4">
    <source>
        <dbReference type="PROSITE-ProRule" id="PRU00285"/>
    </source>
</evidence>
<comment type="caution">
    <text evidence="8">The sequence shown here is derived from an EMBL/GenBank/DDBJ whole genome shotgun (WGS) entry which is preliminary data.</text>
</comment>
<comment type="subcellular location">
    <subcellularLocation>
        <location evidence="1">Cell membrane</location>
        <topology evidence="1">Single-pass membrane protein</topology>
    </subcellularLocation>
</comment>
<comment type="similarity">
    <text evidence="4 5">Belongs to the small heat shock protein (HSP20) family.</text>
</comment>
<keyword evidence="2" id="KW-1003">Cell membrane</keyword>
<evidence type="ECO:0000256" key="2">
    <source>
        <dbReference type="ARBA" id="ARBA00022475"/>
    </source>
</evidence>
<evidence type="ECO:0000256" key="1">
    <source>
        <dbReference type="ARBA" id="ARBA00004162"/>
    </source>
</evidence>